<reference evidence="4" key="1">
    <citation type="submission" date="2016-06" db="EMBL/GenBank/DDBJ databases">
        <authorList>
            <person name="Varghese N."/>
        </authorList>
    </citation>
    <scope>NUCLEOTIDE SEQUENCE [LARGE SCALE GENOMIC DNA]</scope>
    <source>
        <strain evidence="4">DSM 45555</strain>
    </source>
</reference>
<organism evidence="3 4">
    <name type="scientific">Micromonospora marina</name>
    <dbReference type="NCBI Taxonomy" id="307120"/>
    <lineage>
        <taxon>Bacteria</taxon>
        <taxon>Bacillati</taxon>
        <taxon>Actinomycetota</taxon>
        <taxon>Actinomycetes</taxon>
        <taxon>Micromonosporales</taxon>
        <taxon>Micromonosporaceae</taxon>
        <taxon>Micromonospora</taxon>
    </lineage>
</organism>
<dbReference type="InterPro" id="IPR001128">
    <property type="entry name" value="Cyt_P450"/>
</dbReference>
<dbReference type="GO" id="GO:0008395">
    <property type="term" value="F:steroid hydroxylase activity"/>
    <property type="evidence" value="ECO:0007669"/>
    <property type="project" value="TreeGrafter"/>
</dbReference>
<dbReference type="AlphaFoldDB" id="A0A1C5AJV2"/>
<comment type="similarity">
    <text evidence="1 2">Belongs to the cytochrome P450 family.</text>
</comment>
<dbReference type="InterPro" id="IPR017972">
    <property type="entry name" value="Cyt_P450_CS"/>
</dbReference>
<dbReference type="InterPro" id="IPR002397">
    <property type="entry name" value="Cyt_P450_B"/>
</dbReference>
<dbReference type="PRINTS" id="PR00359">
    <property type="entry name" value="BP450"/>
</dbReference>
<dbReference type="GO" id="GO:0020037">
    <property type="term" value="F:heme binding"/>
    <property type="evidence" value="ECO:0007669"/>
    <property type="project" value="InterPro"/>
</dbReference>
<sequence>MRMAEPASTPPPTLDTIDLYDPQRYVDSSQHGAWRLLRDQAPIWAQQTPDGSTFWSVTRYDDVTAVLLDDENYGSEHGTILAVTGGDPAGGRTINLMDRPRHTRVRQPTIPLMSMHAARRHAPRVRDRIRRIVRDRLAAGGVTDWTELTLALPMVAAGDVIGIPESAWSDVSRWAMAGVAPDDPAYATGSASATLHRAHLELFTVLNEVIRDRHRRPQDDVVSELLHLDVGGRRLDQQEVLLNCYSFVMGAVTTTPQVAAHLVLALAERPEAWHTVRARPDLVPRAVEEALRWASPTNHLLRRTLAPVRLGEVDLGPGELVAAWIGAANRDERIFTDPYRFDPARTINPHLAFGVGVHRCIGAPPAQSVLRILLAEMIGQLDGFEVAGPVVHLRSNFINGITQLPIDCRPVPARQAGVLV</sequence>
<dbReference type="Proteomes" id="UP000198551">
    <property type="component" value="Unassembled WGS sequence"/>
</dbReference>
<evidence type="ECO:0000313" key="4">
    <source>
        <dbReference type="Proteomes" id="UP000198551"/>
    </source>
</evidence>
<keyword evidence="2" id="KW-0479">Metal-binding</keyword>
<dbReference type="InterPro" id="IPR036396">
    <property type="entry name" value="Cyt_P450_sf"/>
</dbReference>
<dbReference type="SUPFAM" id="SSF48264">
    <property type="entry name" value="Cytochrome P450"/>
    <property type="match status" value="1"/>
</dbReference>
<gene>
    <name evidence="3" type="ORF">GA0070215_1345</name>
</gene>
<dbReference type="Gene3D" id="1.10.630.10">
    <property type="entry name" value="Cytochrome P450"/>
    <property type="match status" value="1"/>
</dbReference>
<keyword evidence="4" id="KW-1185">Reference proteome</keyword>
<proteinExistence type="inferred from homology"/>
<dbReference type="PANTHER" id="PTHR46696:SF4">
    <property type="entry name" value="BIOTIN BIOSYNTHESIS CYTOCHROME P450"/>
    <property type="match status" value="1"/>
</dbReference>
<keyword evidence="2" id="KW-0349">Heme</keyword>
<dbReference type="GO" id="GO:0006707">
    <property type="term" value="P:cholesterol catabolic process"/>
    <property type="evidence" value="ECO:0007669"/>
    <property type="project" value="TreeGrafter"/>
</dbReference>
<dbReference type="Pfam" id="PF00067">
    <property type="entry name" value="p450"/>
    <property type="match status" value="1"/>
</dbReference>
<dbReference type="RefSeq" id="WP_018789038.1">
    <property type="nucleotide sequence ID" value="NZ_FMCV01000034.1"/>
</dbReference>
<dbReference type="EMBL" id="FMCV01000034">
    <property type="protein sequence ID" value="SCF45376.1"/>
    <property type="molecule type" value="Genomic_DNA"/>
</dbReference>
<dbReference type="PANTHER" id="PTHR46696">
    <property type="entry name" value="P450, PUTATIVE (EUROFUNG)-RELATED"/>
    <property type="match status" value="1"/>
</dbReference>
<keyword evidence="2" id="KW-0560">Oxidoreductase</keyword>
<dbReference type="GO" id="GO:0036199">
    <property type="term" value="F:cholest-4-en-3-one 26-monooxygenase activity"/>
    <property type="evidence" value="ECO:0007669"/>
    <property type="project" value="TreeGrafter"/>
</dbReference>
<keyword evidence="2" id="KW-0408">Iron</keyword>
<protein>
    <submittedName>
        <fullName evidence="3">Cytochrome P450</fullName>
    </submittedName>
</protein>
<accession>A0A1C5AJV2</accession>
<dbReference type="PROSITE" id="PS00086">
    <property type="entry name" value="CYTOCHROME_P450"/>
    <property type="match status" value="1"/>
</dbReference>
<evidence type="ECO:0000313" key="3">
    <source>
        <dbReference type="EMBL" id="SCF45376.1"/>
    </source>
</evidence>
<evidence type="ECO:0000256" key="1">
    <source>
        <dbReference type="ARBA" id="ARBA00010617"/>
    </source>
</evidence>
<dbReference type="GO" id="GO:0005506">
    <property type="term" value="F:iron ion binding"/>
    <property type="evidence" value="ECO:0007669"/>
    <property type="project" value="InterPro"/>
</dbReference>
<keyword evidence="2" id="KW-0503">Monooxygenase</keyword>
<evidence type="ECO:0000256" key="2">
    <source>
        <dbReference type="RuleBase" id="RU000461"/>
    </source>
</evidence>
<name>A0A1C5AJV2_9ACTN</name>